<feature type="transmembrane region" description="Helical" evidence="5">
    <location>
        <begin position="24"/>
        <end position="41"/>
    </location>
</feature>
<dbReference type="EMBL" id="FONZ01000001">
    <property type="protein sequence ID" value="SFE82721.1"/>
    <property type="molecule type" value="Genomic_DNA"/>
</dbReference>
<evidence type="ECO:0000256" key="2">
    <source>
        <dbReference type="ARBA" id="ARBA00022692"/>
    </source>
</evidence>
<name>A0A1I2DR27_9MICO</name>
<proteinExistence type="predicted"/>
<comment type="subcellular location">
    <subcellularLocation>
        <location evidence="1">Endomembrane system</location>
        <topology evidence="1">Multi-pass membrane protein</topology>
    </subcellularLocation>
</comment>
<dbReference type="AlphaFoldDB" id="A0A1I2DR27"/>
<dbReference type="Pfam" id="PF02656">
    <property type="entry name" value="DUF202"/>
    <property type="match status" value="1"/>
</dbReference>
<keyword evidence="8" id="KW-1185">Reference proteome</keyword>
<protein>
    <recommendedName>
        <fullName evidence="6">DUF202 domain-containing protein</fullName>
    </recommendedName>
</protein>
<dbReference type="InterPro" id="IPR003807">
    <property type="entry name" value="DUF202"/>
</dbReference>
<evidence type="ECO:0000256" key="3">
    <source>
        <dbReference type="ARBA" id="ARBA00022989"/>
    </source>
</evidence>
<feature type="domain" description="DUF202" evidence="6">
    <location>
        <begin position="13"/>
        <end position="67"/>
    </location>
</feature>
<reference evidence="8" key="1">
    <citation type="submission" date="2016-10" db="EMBL/GenBank/DDBJ databases">
        <authorList>
            <person name="Varghese N."/>
            <person name="Submissions S."/>
        </authorList>
    </citation>
    <scope>NUCLEOTIDE SEQUENCE [LARGE SCALE GENOMIC DNA]</scope>
    <source>
        <strain evidence="8">DSM 19083</strain>
    </source>
</reference>
<organism evidence="7 8">
    <name type="scientific">Flavimobilis marinus</name>
    <dbReference type="NCBI Taxonomy" id="285351"/>
    <lineage>
        <taxon>Bacteria</taxon>
        <taxon>Bacillati</taxon>
        <taxon>Actinomycetota</taxon>
        <taxon>Actinomycetes</taxon>
        <taxon>Micrococcales</taxon>
        <taxon>Jonesiaceae</taxon>
        <taxon>Flavimobilis</taxon>
    </lineage>
</organism>
<dbReference type="RefSeq" id="WP_219810174.1">
    <property type="nucleotide sequence ID" value="NZ_BNAN01000001.1"/>
</dbReference>
<evidence type="ECO:0000256" key="1">
    <source>
        <dbReference type="ARBA" id="ARBA00004127"/>
    </source>
</evidence>
<keyword evidence="3 5" id="KW-1133">Transmembrane helix</keyword>
<gene>
    <name evidence="7" type="ORF">SAMN04488035_0671</name>
</gene>
<accession>A0A1I2DR27</accession>
<evidence type="ECO:0000256" key="5">
    <source>
        <dbReference type="SAM" id="Phobius"/>
    </source>
</evidence>
<feature type="transmembrane region" description="Helical" evidence="5">
    <location>
        <begin position="102"/>
        <end position="126"/>
    </location>
</feature>
<keyword evidence="2 5" id="KW-0812">Transmembrane</keyword>
<sequence length="128" mass="12761">MPGQAVSGPSARDPGLQPERTSLAWQRTVVSVALASVVLALGQLRAGVPVVAVAAAALAALAVAPGVLRPRRGRGLVEQRGDAGTAPRTAAAATAPREVWPLLVRTTGTVAALGLLGAVATLAHVVRA</sequence>
<dbReference type="Proteomes" id="UP000198520">
    <property type="component" value="Unassembled WGS sequence"/>
</dbReference>
<feature type="transmembrane region" description="Helical" evidence="5">
    <location>
        <begin position="48"/>
        <end position="68"/>
    </location>
</feature>
<dbReference type="STRING" id="285351.SAMN04488035_0671"/>
<evidence type="ECO:0000313" key="7">
    <source>
        <dbReference type="EMBL" id="SFE82721.1"/>
    </source>
</evidence>
<evidence type="ECO:0000259" key="6">
    <source>
        <dbReference type="Pfam" id="PF02656"/>
    </source>
</evidence>
<evidence type="ECO:0000313" key="8">
    <source>
        <dbReference type="Proteomes" id="UP000198520"/>
    </source>
</evidence>
<dbReference type="GO" id="GO:0012505">
    <property type="term" value="C:endomembrane system"/>
    <property type="evidence" value="ECO:0007669"/>
    <property type="project" value="UniProtKB-SubCell"/>
</dbReference>
<evidence type="ECO:0000256" key="4">
    <source>
        <dbReference type="ARBA" id="ARBA00023136"/>
    </source>
</evidence>
<keyword evidence="4 5" id="KW-0472">Membrane</keyword>